<dbReference type="Pfam" id="PF24883">
    <property type="entry name" value="NPHP3_N"/>
    <property type="match status" value="1"/>
</dbReference>
<dbReference type="PANTHER" id="PTHR10039">
    <property type="entry name" value="AMELOGENIN"/>
    <property type="match status" value="1"/>
</dbReference>
<protein>
    <submittedName>
        <fullName evidence="4">Zinc finger protein</fullName>
    </submittedName>
</protein>
<reference evidence="4" key="1">
    <citation type="submission" date="2023-02" db="EMBL/GenBank/DDBJ databases">
        <title>Colletotrichum kahawae CIFC_Que2 genome sequencing and assembly.</title>
        <authorList>
            <person name="Baroncelli R."/>
        </authorList>
    </citation>
    <scope>NUCLEOTIDE SEQUENCE</scope>
    <source>
        <strain evidence="4">CIFC_Que2</strain>
    </source>
</reference>
<dbReference type="InterPro" id="IPR056884">
    <property type="entry name" value="NPHP3-like_N"/>
</dbReference>
<evidence type="ECO:0000313" key="5">
    <source>
        <dbReference type="Proteomes" id="UP001281614"/>
    </source>
</evidence>
<name>A0AAE0DB95_COLKA</name>
<organism evidence="4 5">
    <name type="scientific">Colletotrichum kahawae</name>
    <name type="common">Coffee berry disease fungus</name>
    <dbReference type="NCBI Taxonomy" id="34407"/>
    <lineage>
        <taxon>Eukaryota</taxon>
        <taxon>Fungi</taxon>
        <taxon>Dikarya</taxon>
        <taxon>Ascomycota</taxon>
        <taxon>Pezizomycotina</taxon>
        <taxon>Sordariomycetes</taxon>
        <taxon>Hypocreomycetidae</taxon>
        <taxon>Glomerellales</taxon>
        <taxon>Glomerellaceae</taxon>
        <taxon>Colletotrichum</taxon>
        <taxon>Colletotrichum gloeosporioides species complex</taxon>
    </lineage>
</organism>
<dbReference type="InterPro" id="IPR056125">
    <property type="entry name" value="DUF7708"/>
</dbReference>
<accession>A0AAE0DB95</accession>
<keyword evidence="5" id="KW-1185">Reference proteome</keyword>
<comment type="caution">
    <text evidence="4">The sequence shown here is derived from an EMBL/GenBank/DDBJ whole genome shotgun (WGS) entry which is preliminary data.</text>
</comment>
<sequence>MSRPSSNPPATTRNPFEEVLSRFKRDLKAKEKEYFKFATEEEFKKEVDALQTRLHSGRRQQNMTKLRGFMEAMAQFGKVIDVFCQTSEVVAFIWLLLLIGDAFSNAFAELLDTYEQLGDTMKLLLQTKPLFPNDSHMALVISGIYKDVLEFHRKAFKYFQQPSTYEGAPMRHGQVKHQLFQATWKTYKTNFSDLIHAMENHRILLIGQITLSEARRTREAEEARLMDLKMERELRIRRELYGWLHSANFKNDHHRFKMIRAAYPNTCRWLLSKREFRRWFDRFPSTIPALLWLNGIPGAGKTILSSMIVDEAQSLAEKPIVLFFYCRTDDPEKNTFISLARSLLHQLLEREGNLLPFFYEKYKTSTEATLATISDAEELLEVAIKNTPSVYIVLDGIDECGREQRKAIVRWFRKLVEGLPQKSSDQVRCLFVSQDDGPARNDFAGIVAMKIHAEDNRQDIHEFSAFWALKLQQKFELPGNETDQIATQITDTCHGMFLLARLICENLLEQSTYEDLRHELEPGVFPQEINDAYERIMCRVSSQITSKRKENYCLLILGWLVCSKRPLRWEEIQVMKSLDSEADNINMRQRCFRDQPKDICGSMVEECDDGVVDLVHHTAKLFLVDNNHVNPAIEELKLATLCVDYMNLPLNRLPLPDISTSILAGHCVFLEYAVLFWLRHLESGILSPKIDELVLQRLTKSLSRFLDVHWTNMTNPLIVSERSKSKLRVFNGSPFSQKLLQAVVSTRKHLSLFREMKSEETALDLLTMLHAVRRHIEGQICTESERTRELLLNMYGHKPFKCLRPSCHHFCAGFPSADLRNMHVEKHLRPFTCLFEGCPTSAIGLPTQAELHKHMRKAHGLDSEGVEDDQFPDDEEIEVGGTMVKTLSAAKKRR</sequence>
<feature type="domain" description="Nephrocystin 3-like N-terminal" evidence="3">
    <location>
        <begin position="265"/>
        <end position="433"/>
    </location>
</feature>
<evidence type="ECO:0000259" key="3">
    <source>
        <dbReference type="Pfam" id="PF24883"/>
    </source>
</evidence>
<feature type="domain" description="DUF7708" evidence="2">
    <location>
        <begin position="66"/>
        <end position="164"/>
    </location>
</feature>
<proteinExistence type="predicted"/>
<evidence type="ECO:0000259" key="2">
    <source>
        <dbReference type="Pfam" id="PF24809"/>
    </source>
</evidence>
<dbReference type="InterPro" id="IPR027417">
    <property type="entry name" value="P-loop_NTPase"/>
</dbReference>
<evidence type="ECO:0000256" key="1">
    <source>
        <dbReference type="ARBA" id="ARBA00022737"/>
    </source>
</evidence>
<dbReference type="Gene3D" id="3.40.50.300">
    <property type="entry name" value="P-loop containing nucleotide triphosphate hydrolases"/>
    <property type="match status" value="1"/>
</dbReference>
<evidence type="ECO:0000313" key="4">
    <source>
        <dbReference type="EMBL" id="KAK2773088.1"/>
    </source>
</evidence>
<dbReference type="Pfam" id="PF24809">
    <property type="entry name" value="DUF7708"/>
    <property type="match status" value="1"/>
</dbReference>
<dbReference type="SUPFAM" id="SSF52540">
    <property type="entry name" value="P-loop containing nucleoside triphosphate hydrolases"/>
    <property type="match status" value="1"/>
</dbReference>
<dbReference type="AlphaFoldDB" id="A0AAE0DB95"/>
<gene>
    <name evidence="4" type="ORF">CKAH01_13632</name>
</gene>
<dbReference type="EMBL" id="VYYT01000059">
    <property type="protein sequence ID" value="KAK2773088.1"/>
    <property type="molecule type" value="Genomic_DNA"/>
</dbReference>
<keyword evidence="1" id="KW-0677">Repeat</keyword>
<dbReference type="PANTHER" id="PTHR10039:SF14">
    <property type="entry name" value="NACHT DOMAIN-CONTAINING PROTEIN"/>
    <property type="match status" value="1"/>
</dbReference>
<dbReference type="Proteomes" id="UP001281614">
    <property type="component" value="Unassembled WGS sequence"/>
</dbReference>